<dbReference type="InterPro" id="IPR000620">
    <property type="entry name" value="EamA_dom"/>
</dbReference>
<evidence type="ECO:0000256" key="1">
    <source>
        <dbReference type="ARBA" id="ARBA00007362"/>
    </source>
</evidence>
<dbReference type="SUPFAM" id="SSF103481">
    <property type="entry name" value="Multidrug resistance efflux transporter EmrE"/>
    <property type="match status" value="2"/>
</dbReference>
<proteinExistence type="inferred from homology"/>
<keyword evidence="3" id="KW-1133">Transmembrane helix</keyword>
<feature type="region of interest" description="Disordered" evidence="2">
    <location>
        <begin position="346"/>
        <end position="368"/>
    </location>
</feature>
<dbReference type="Pfam" id="PF00892">
    <property type="entry name" value="EamA"/>
    <property type="match status" value="2"/>
</dbReference>
<dbReference type="AlphaFoldDB" id="A0A8J2XKP1"/>
<keyword evidence="3" id="KW-0812">Transmembrane</keyword>
<dbReference type="Gene3D" id="1.10.3730.20">
    <property type="match status" value="1"/>
</dbReference>
<feature type="transmembrane region" description="Helical" evidence="3">
    <location>
        <begin position="308"/>
        <end position="329"/>
    </location>
</feature>
<feature type="transmembrane region" description="Helical" evidence="3">
    <location>
        <begin position="135"/>
        <end position="158"/>
    </location>
</feature>
<evidence type="ECO:0000256" key="2">
    <source>
        <dbReference type="SAM" id="MobiDB-lite"/>
    </source>
</evidence>
<feature type="transmembrane region" description="Helical" evidence="3">
    <location>
        <begin position="250"/>
        <end position="273"/>
    </location>
</feature>
<evidence type="ECO:0000313" key="5">
    <source>
        <dbReference type="EMBL" id="GGA15963.1"/>
    </source>
</evidence>
<feature type="domain" description="EamA" evidence="4">
    <location>
        <begin position="191"/>
        <end position="323"/>
    </location>
</feature>
<keyword evidence="6" id="KW-1185">Reference proteome</keyword>
<protein>
    <submittedName>
        <fullName evidence="5">Membrane protein</fullName>
    </submittedName>
</protein>
<accession>A0A8J2XKP1</accession>
<reference evidence="5" key="1">
    <citation type="journal article" date="2014" name="Int. J. Syst. Evol. Microbiol.">
        <title>Complete genome sequence of Corynebacterium casei LMG S-19264T (=DSM 44701T), isolated from a smear-ripened cheese.</title>
        <authorList>
            <consortium name="US DOE Joint Genome Institute (JGI-PGF)"/>
            <person name="Walter F."/>
            <person name="Albersmeier A."/>
            <person name="Kalinowski J."/>
            <person name="Ruckert C."/>
        </authorList>
    </citation>
    <scope>NUCLEOTIDE SEQUENCE</scope>
    <source>
        <strain evidence="5">CGMCC 1.12785</strain>
    </source>
</reference>
<dbReference type="PANTHER" id="PTHR12715:SF4">
    <property type="entry name" value="EAMA DOMAIN-CONTAINING PROTEIN"/>
    <property type="match status" value="1"/>
</dbReference>
<feature type="transmembrane region" description="Helical" evidence="3">
    <location>
        <begin position="46"/>
        <end position="66"/>
    </location>
</feature>
<dbReference type="GO" id="GO:0016020">
    <property type="term" value="C:membrane"/>
    <property type="evidence" value="ECO:0007669"/>
    <property type="project" value="InterPro"/>
</dbReference>
<gene>
    <name evidence="5" type="ORF">GCM10011333_18730</name>
</gene>
<dbReference type="EMBL" id="BMFY01000007">
    <property type="protein sequence ID" value="GGA15963.1"/>
    <property type="molecule type" value="Genomic_DNA"/>
</dbReference>
<feature type="domain" description="EamA" evidence="4">
    <location>
        <begin position="54"/>
        <end position="180"/>
    </location>
</feature>
<dbReference type="InterPro" id="IPR052756">
    <property type="entry name" value="Alkyne_AA_exporter"/>
</dbReference>
<comment type="similarity">
    <text evidence="1">Belongs to the EamA transporter family.</text>
</comment>
<feature type="transmembrane region" description="Helical" evidence="3">
    <location>
        <begin position="165"/>
        <end position="182"/>
    </location>
</feature>
<feature type="transmembrane region" description="Helical" evidence="3">
    <location>
        <begin position="78"/>
        <end position="96"/>
    </location>
</feature>
<keyword evidence="3" id="KW-0472">Membrane</keyword>
<feature type="transmembrane region" description="Helical" evidence="3">
    <location>
        <begin position="280"/>
        <end position="302"/>
    </location>
</feature>
<evidence type="ECO:0000259" key="4">
    <source>
        <dbReference type="Pfam" id="PF00892"/>
    </source>
</evidence>
<reference evidence="5" key="2">
    <citation type="submission" date="2020-09" db="EMBL/GenBank/DDBJ databases">
        <authorList>
            <person name="Sun Q."/>
            <person name="Zhou Y."/>
        </authorList>
    </citation>
    <scope>NUCLEOTIDE SEQUENCE</scope>
    <source>
        <strain evidence="5">CGMCC 1.12785</strain>
    </source>
</reference>
<dbReference type="InterPro" id="IPR037185">
    <property type="entry name" value="EmrE-like"/>
</dbReference>
<feature type="compositionally biased region" description="Polar residues" evidence="2">
    <location>
        <begin position="355"/>
        <end position="365"/>
    </location>
</feature>
<feature type="transmembrane region" description="Helical" evidence="3">
    <location>
        <begin position="188"/>
        <end position="209"/>
    </location>
</feature>
<dbReference type="Proteomes" id="UP000616114">
    <property type="component" value="Unassembled WGS sequence"/>
</dbReference>
<sequence>MSRAYAIPAQLCSNVRFSFIHAEAKLRAMSHISARLSSSLATAPGWLPWFACGLTMLFWASSFVVIRAGAEHFEPGPMALLRMSAAAAVMLAFAFVARIRLPRSWRTWCTVCLWGLLWFAVYTVVLNAAERDLDAATAAMLVNLAPLIVAVVSGLFFGEGLNVRLLCGIAVALGGIALITAATSTGRISIIGVVLAVVAALIYAGAVLAQKRILRVIDSTTMTVIGIMFAALACVPFAPELGRQVAEAPLGAVLVIVYLGVFPTAIAFVLWGYALTHTPAGVLSTSSLVVPALVVVMSWVVLGETPPPLAALGGLLCLVGAGFAIAPHVSASLAARRRGISSARPITDLHRSDPSRQSGDFTANSAAKRPSGHVYGCGL</sequence>
<dbReference type="PANTHER" id="PTHR12715">
    <property type="entry name" value="TRANSPORTER, DRUG/METABOLITE EXPORTER FAMILY"/>
    <property type="match status" value="1"/>
</dbReference>
<comment type="caution">
    <text evidence="5">The sequence shown here is derived from an EMBL/GenBank/DDBJ whole genome shotgun (WGS) entry which is preliminary data.</text>
</comment>
<evidence type="ECO:0000313" key="6">
    <source>
        <dbReference type="Proteomes" id="UP000616114"/>
    </source>
</evidence>
<feature type="transmembrane region" description="Helical" evidence="3">
    <location>
        <begin position="221"/>
        <end position="238"/>
    </location>
</feature>
<feature type="transmembrane region" description="Helical" evidence="3">
    <location>
        <begin position="108"/>
        <end position="129"/>
    </location>
</feature>
<evidence type="ECO:0000256" key="3">
    <source>
        <dbReference type="SAM" id="Phobius"/>
    </source>
</evidence>
<name>A0A8J2XKP1_9MICO</name>
<organism evidence="5 6">
    <name type="scientific">Sediminivirga luteola</name>
    <dbReference type="NCBI Taxonomy" id="1774748"/>
    <lineage>
        <taxon>Bacteria</taxon>
        <taxon>Bacillati</taxon>
        <taxon>Actinomycetota</taxon>
        <taxon>Actinomycetes</taxon>
        <taxon>Micrococcales</taxon>
        <taxon>Brevibacteriaceae</taxon>
        <taxon>Sediminivirga</taxon>
    </lineage>
</organism>